<organism evidence="2 3">
    <name type="scientific">Candidatus Nomurabacteria bacterium GW2011_GWF2_40_12</name>
    <dbReference type="NCBI Taxonomy" id="1618776"/>
    <lineage>
        <taxon>Bacteria</taxon>
        <taxon>Candidatus Nomuraibacteriota</taxon>
    </lineage>
</organism>
<proteinExistence type="predicted"/>
<evidence type="ECO:0000313" key="2">
    <source>
        <dbReference type="EMBL" id="KKR41613.1"/>
    </source>
</evidence>
<dbReference type="AlphaFoldDB" id="A0A0G0QNC1"/>
<reference evidence="2 3" key="1">
    <citation type="journal article" date="2015" name="Nature">
        <title>rRNA introns, odd ribosomes, and small enigmatic genomes across a large radiation of phyla.</title>
        <authorList>
            <person name="Brown C.T."/>
            <person name="Hug L.A."/>
            <person name="Thomas B.C."/>
            <person name="Sharon I."/>
            <person name="Castelle C.J."/>
            <person name="Singh A."/>
            <person name="Wilkins M.J."/>
            <person name="Williams K.H."/>
            <person name="Banfield J.F."/>
        </authorList>
    </citation>
    <scope>NUCLEOTIDE SEQUENCE [LARGE SCALE GENOMIC DNA]</scope>
</reference>
<sequence>MQNKTTDKTPPRLENFTSSRDNQENLHSMAKLFADYSKDFQIYFSRDNR</sequence>
<evidence type="ECO:0000256" key="1">
    <source>
        <dbReference type="SAM" id="MobiDB-lite"/>
    </source>
</evidence>
<feature type="region of interest" description="Disordered" evidence="1">
    <location>
        <begin position="1"/>
        <end position="24"/>
    </location>
</feature>
<dbReference type="Proteomes" id="UP000034301">
    <property type="component" value="Unassembled WGS sequence"/>
</dbReference>
<name>A0A0G0QNC1_9BACT</name>
<protein>
    <submittedName>
        <fullName evidence="2">Uncharacterized protein</fullName>
    </submittedName>
</protein>
<gene>
    <name evidence="2" type="ORF">UT78_C0023G0004</name>
</gene>
<dbReference type="EMBL" id="LBYC01000023">
    <property type="protein sequence ID" value="KKR41613.1"/>
    <property type="molecule type" value="Genomic_DNA"/>
</dbReference>
<feature type="compositionally biased region" description="Basic and acidic residues" evidence="1">
    <location>
        <begin position="1"/>
        <end position="11"/>
    </location>
</feature>
<comment type="caution">
    <text evidence="2">The sequence shown here is derived from an EMBL/GenBank/DDBJ whole genome shotgun (WGS) entry which is preliminary data.</text>
</comment>
<accession>A0A0G0QNC1</accession>
<evidence type="ECO:0000313" key="3">
    <source>
        <dbReference type="Proteomes" id="UP000034301"/>
    </source>
</evidence>